<evidence type="ECO:0000259" key="15">
    <source>
        <dbReference type="PROSITE" id="PS50011"/>
    </source>
</evidence>
<evidence type="ECO:0000256" key="9">
    <source>
        <dbReference type="ARBA" id="ARBA00023200"/>
    </source>
</evidence>
<dbReference type="GO" id="GO:0030430">
    <property type="term" value="C:host cell cytoplasm"/>
    <property type="evidence" value="ECO:0007669"/>
    <property type="project" value="UniProtKB-SubCell"/>
</dbReference>
<dbReference type="PROSITE" id="PS00108">
    <property type="entry name" value="PROTEIN_KINASE_ST"/>
    <property type="match status" value="1"/>
</dbReference>
<sequence>MLKQRLRKMTIGDVARQSHEYSHFKRTYKLGAELGRGGFGTVYSGFRQADGRPVAIKFVSKPNVTAWNTLDNRQVPVEIVLLERCQDVGGVIQMLDWYERTDGFVIVMERPSPCTDLFDYISDHGPLHEGVARNFFKQVVETMMACSRNGVLHRDIKDENLVVDLKTAQLKLIDFGSGAFAKAGCYTDFEGTRVYSPPEWIQESRYDGIQATVWSLGILLYDMVCGDIPFRRDADIIGGSIHWRHPISDACKDLIRKCLAIEGPSRPSLEALLEHPWMQPGEPGKPISTHELNGARHKLASVPDRLAHQAAHQRKPRQPQHGSEHSTGTTSSQPIDVEEPRRDEERDLTITRGNQEEAQPMNIDKKNVEPCSLAHYSTSPVKRKSEQTRAQYLAAQQRSQPRPLPHHHHHPHHHRTGSVGSNLCAVSVLSSGSSGYGTCSTSPPTSGSGATQGALILGSY</sequence>
<feature type="non-terminal residue" evidence="16">
    <location>
        <position position="1"/>
    </location>
</feature>
<dbReference type="GO" id="GO:0005524">
    <property type="term" value="F:ATP binding"/>
    <property type="evidence" value="ECO:0007669"/>
    <property type="project" value="UniProtKB-UniRule"/>
</dbReference>
<evidence type="ECO:0000256" key="3">
    <source>
        <dbReference type="ARBA" id="ARBA00016885"/>
    </source>
</evidence>
<dbReference type="EMBL" id="CATQJA010002657">
    <property type="protein sequence ID" value="CAJ0579835.1"/>
    <property type="molecule type" value="Genomic_DNA"/>
</dbReference>
<dbReference type="Gene3D" id="1.10.510.10">
    <property type="entry name" value="Transferase(Phosphotransferase) domain 1"/>
    <property type="match status" value="1"/>
</dbReference>
<evidence type="ECO:0000256" key="6">
    <source>
        <dbReference type="ARBA" id="ARBA00022741"/>
    </source>
</evidence>
<feature type="domain" description="Protein kinase" evidence="15">
    <location>
        <begin position="28"/>
        <end position="278"/>
    </location>
</feature>
<evidence type="ECO:0000256" key="10">
    <source>
        <dbReference type="ARBA" id="ARBA00047899"/>
    </source>
</evidence>
<name>A0AA36D4A4_9BILA</name>
<dbReference type="FunFam" id="1.10.510.10:FF:000708">
    <property type="entry name" value="serine/threonine-protein kinase par-1-like"/>
    <property type="match status" value="1"/>
</dbReference>
<dbReference type="InterPro" id="IPR011009">
    <property type="entry name" value="Kinase-like_dom_sf"/>
</dbReference>
<keyword evidence="8 12" id="KW-0067">ATP-binding</keyword>
<feature type="compositionally biased region" description="Polar residues" evidence="14">
    <location>
        <begin position="388"/>
        <end position="400"/>
    </location>
</feature>
<dbReference type="InterPro" id="IPR008271">
    <property type="entry name" value="Ser/Thr_kinase_AS"/>
</dbReference>
<dbReference type="SMART" id="SM00220">
    <property type="entry name" value="S_TKc"/>
    <property type="match status" value="1"/>
</dbReference>
<dbReference type="PROSITE" id="PS00107">
    <property type="entry name" value="PROTEIN_KINASE_ATP"/>
    <property type="match status" value="1"/>
</dbReference>
<evidence type="ECO:0000256" key="1">
    <source>
        <dbReference type="ARBA" id="ARBA00004192"/>
    </source>
</evidence>
<comment type="catalytic activity">
    <reaction evidence="10">
        <text>L-threonyl-[protein] + ATP = O-phospho-L-threonyl-[protein] + ADP + H(+)</text>
        <dbReference type="Rhea" id="RHEA:46608"/>
        <dbReference type="Rhea" id="RHEA-COMP:11060"/>
        <dbReference type="Rhea" id="RHEA-COMP:11605"/>
        <dbReference type="ChEBI" id="CHEBI:15378"/>
        <dbReference type="ChEBI" id="CHEBI:30013"/>
        <dbReference type="ChEBI" id="CHEBI:30616"/>
        <dbReference type="ChEBI" id="CHEBI:61977"/>
        <dbReference type="ChEBI" id="CHEBI:456216"/>
        <dbReference type="EC" id="2.7.11.1"/>
    </reaction>
</comment>
<evidence type="ECO:0000313" key="16">
    <source>
        <dbReference type="EMBL" id="CAJ0579835.1"/>
    </source>
</evidence>
<evidence type="ECO:0000256" key="11">
    <source>
        <dbReference type="ARBA" id="ARBA00048679"/>
    </source>
</evidence>
<dbReference type="CDD" id="cd14005">
    <property type="entry name" value="STKc_PIM"/>
    <property type="match status" value="1"/>
</dbReference>
<feature type="binding site" evidence="12">
    <location>
        <position position="57"/>
    </location>
    <ligand>
        <name>ATP</name>
        <dbReference type="ChEBI" id="CHEBI:30616"/>
    </ligand>
</feature>
<dbReference type="SUPFAM" id="SSF56112">
    <property type="entry name" value="Protein kinase-like (PK-like)"/>
    <property type="match status" value="1"/>
</dbReference>
<dbReference type="Pfam" id="PF00069">
    <property type="entry name" value="Pkinase"/>
    <property type="match status" value="1"/>
</dbReference>
<evidence type="ECO:0000256" key="7">
    <source>
        <dbReference type="ARBA" id="ARBA00022777"/>
    </source>
</evidence>
<evidence type="ECO:0000256" key="8">
    <source>
        <dbReference type="ARBA" id="ARBA00022840"/>
    </source>
</evidence>
<accession>A0AA36D4A4</accession>
<evidence type="ECO:0000256" key="5">
    <source>
        <dbReference type="ARBA" id="ARBA00022679"/>
    </source>
</evidence>
<keyword evidence="17" id="KW-1185">Reference proteome</keyword>
<evidence type="ECO:0000256" key="12">
    <source>
        <dbReference type="PROSITE-ProRule" id="PRU10141"/>
    </source>
</evidence>
<protein>
    <recommendedName>
        <fullName evidence="3">Serine/threonine-protein kinase 1</fullName>
        <ecNumber evidence="2">2.7.11.1</ecNumber>
    </recommendedName>
</protein>
<comment type="catalytic activity">
    <reaction evidence="11">
        <text>L-seryl-[protein] + ATP = O-phospho-L-seryl-[protein] + ADP + H(+)</text>
        <dbReference type="Rhea" id="RHEA:17989"/>
        <dbReference type="Rhea" id="RHEA-COMP:9863"/>
        <dbReference type="Rhea" id="RHEA-COMP:11604"/>
        <dbReference type="ChEBI" id="CHEBI:15378"/>
        <dbReference type="ChEBI" id="CHEBI:29999"/>
        <dbReference type="ChEBI" id="CHEBI:30616"/>
        <dbReference type="ChEBI" id="CHEBI:83421"/>
        <dbReference type="ChEBI" id="CHEBI:456216"/>
        <dbReference type="EC" id="2.7.11.1"/>
    </reaction>
</comment>
<dbReference type="InterPro" id="IPR017441">
    <property type="entry name" value="Protein_kinase_ATP_BS"/>
</dbReference>
<dbReference type="GO" id="GO:0004674">
    <property type="term" value="F:protein serine/threonine kinase activity"/>
    <property type="evidence" value="ECO:0007669"/>
    <property type="project" value="UniProtKB-KW"/>
</dbReference>
<keyword evidence="6 12" id="KW-0547">Nucleotide-binding</keyword>
<dbReference type="GO" id="GO:0005737">
    <property type="term" value="C:cytoplasm"/>
    <property type="evidence" value="ECO:0007669"/>
    <property type="project" value="TreeGrafter"/>
</dbReference>
<feature type="compositionally biased region" description="Basic and acidic residues" evidence="14">
    <location>
        <begin position="338"/>
        <end position="349"/>
    </location>
</feature>
<keyword evidence="9" id="KW-1035">Host cytoplasm</keyword>
<keyword evidence="5" id="KW-0808">Transferase</keyword>
<dbReference type="PANTHER" id="PTHR22984:SF25">
    <property type="entry name" value="PROTEIN KINASE DOMAIN-CONTAINING PROTEIN"/>
    <property type="match status" value="1"/>
</dbReference>
<dbReference type="AlphaFoldDB" id="A0AA36D4A4"/>
<comment type="subcellular location">
    <subcellularLocation>
        <location evidence="1">Host cytoplasm</location>
    </subcellularLocation>
</comment>
<feature type="region of interest" description="Disordered" evidence="14">
    <location>
        <begin position="306"/>
        <end position="419"/>
    </location>
</feature>
<evidence type="ECO:0000313" key="17">
    <source>
        <dbReference type="Proteomes" id="UP001177023"/>
    </source>
</evidence>
<dbReference type="PROSITE" id="PS50011">
    <property type="entry name" value="PROTEIN_KINASE_DOM"/>
    <property type="match status" value="1"/>
</dbReference>
<proteinExistence type="inferred from homology"/>
<organism evidence="16 17">
    <name type="scientific">Mesorhabditis spiculigera</name>
    <dbReference type="NCBI Taxonomy" id="96644"/>
    <lineage>
        <taxon>Eukaryota</taxon>
        <taxon>Metazoa</taxon>
        <taxon>Ecdysozoa</taxon>
        <taxon>Nematoda</taxon>
        <taxon>Chromadorea</taxon>
        <taxon>Rhabditida</taxon>
        <taxon>Rhabditina</taxon>
        <taxon>Rhabditomorpha</taxon>
        <taxon>Rhabditoidea</taxon>
        <taxon>Rhabditidae</taxon>
        <taxon>Mesorhabditinae</taxon>
        <taxon>Mesorhabditis</taxon>
    </lineage>
</organism>
<dbReference type="PANTHER" id="PTHR22984">
    <property type="entry name" value="SERINE/THREONINE-PROTEIN KINASE PIM"/>
    <property type="match status" value="1"/>
</dbReference>
<gene>
    <name evidence="16" type="ORF">MSPICULIGERA_LOCUS18040</name>
</gene>
<dbReference type="EC" id="2.7.11.1" evidence="2"/>
<dbReference type="Proteomes" id="UP001177023">
    <property type="component" value="Unassembled WGS sequence"/>
</dbReference>
<comment type="caution">
    <text evidence="16">The sequence shown here is derived from an EMBL/GenBank/DDBJ whole genome shotgun (WGS) entry which is preliminary data.</text>
</comment>
<evidence type="ECO:0000256" key="4">
    <source>
        <dbReference type="ARBA" id="ARBA00022527"/>
    </source>
</evidence>
<evidence type="ECO:0000256" key="2">
    <source>
        <dbReference type="ARBA" id="ARBA00012513"/>
    </source>
</evidence>
<dbReference type="Gene3D" id="3.30.200.20">
    <property type="entry name" value="Phosphorylase Kinase, domain 1"/>
    <property type="match status" value="1"/>
</dbReference>
<keyword evidence="4 13" id="KW-0723">Serine/threonine-protein kinase</keyword>
<keyword evidence="7" id="KW-0418">Kinase</keyword>
<dbReference type="FunFam" id="3.30.200.20:FF:000547">
    <property type="entry name" value="Serine/threonine-protein kinase prk-2"/>
    <property type="match status" value="1"/>
</dbReference>
<evidence type="ECO:0000256" key="14">
    <source>
        <dbReference type="SAM" id="MobiDB-lite"/>
    </source>
</evidence>
<evidence type="ECO:0000256" key="13">
    <source>
        <dbReference type="RuleBase" id="RU000304"/>
    </source>
</evidence>
<comment type="similarity">
    <text evidence="13">Belongs to the protein kinase superfamily.</text>
</comment>
<dbReference type="InterPro" id="IPR051138">
    <property type="entry name" value="PIM_Ser/Thr_kinase"/>
</dbReference>
<feature type="compositionally biased region" description="Basic residues" evidence="14">
    <location>
        <begin position="404"/>
        <end position="416"/>
    </location>
</feature>
<reference evidence="16" key="1">
    <citation type="submission" date="2023-06" db="EMBL/GenBank/DDBJ databases">
        <authorList>
            <person name="Delattre M."/>
        </authorList>
    </citation>
    <scope>NUCLEOTIDE SEQUENCE</scope>
    <source>
        <strain evidence="16">AF72</strain>
    </source>
</reference>
<dbReference type="InterPro" id="IPR000719">
    <property type="entry name" value="Prot_kinase_dom"/>
</dbReference>